<dbReference type="PROSITE" id="PS51819">
    <property type="entry name" value="VOC"/>
    <property type="match status" value="2"/>
</dbReference>
<protein>
    <submittedName>
        <fullName evidence="2">Catechol 2,3-dioxygenase</fullName>
        <ecNumber evidence="2">1.13.11.2</ecNumber>
    </submittedName>
</protein>
<keyword evidence="3" id="KW-1185">Reference proteome</keyword>
<dbReference type="AlphaFoldDB" id="A0A927MKA6"/>
<dbReference type="InterPro" id="IPR029068">
    <property type="entry name" value="Glyas_Bleomycin-R_OHBP_Dase"/>
</dbReference>
<dbReference type="EC" id="1.13.11.2" evidence="2"/>
<dbReference type="InterPro" id="IPR004360">
    <property type="entry name" value="Glyas_Fos-R_dOase_dom"/>
</dbReference>
<feature type="domain" description="VOC" evidence="1">
    <location>
        <begin position="10"/>
        <end position="126"/>
    </location>
</feature>
<dbReference type="PANTHER" id="PTHR43279:SF1">
    <property type="entry name" value="CATECHOL-2,3-DIOXYGENASE"/>
    <property type="match status" value="1"/>
</dbReference>
<dbReference type="CDD" id="cd07255">
    <property type="entry name" value="VOC_BsCatE_like_N"/>
    <property type="match status" value="1"/>
</dbReference>
<feature type="domain" description="VOC" evidence="1">
    <location>
        <begin position="168"/>
        <end position="280"/>
    </location>
</feature>
<dbReference type="Gene3D" id="3.10.180.10">
    <property type="entry name" value="2,3-Dihydroxybiphenyl 1,2-Dioxygenase, domain 1"/>
    <property type="match status" value="2"/>
</dbReference>
<comment type="caution">
    <text evidence="2">The sequence shown here is derived from an EMBL/GenBank/DDBJ whole genome shotgun (WGS) entry which is preliminary data.</text>
</comment>
<organism evidence="2 3">
    <name type="scientific">Sporosarcina limicola</name>
    <dbReference type="NCBI Taxonomy" id="34101"/>
    <lineage>
        <taxon>Bacteria</taxon>
        <taxon>Bacillati</taxon>
        <taxon>Bacillota</taxon>
        <taxon>Bacilli</taxon>
        <taxon>Bacillales</taxon>
        <taxon>Caryophanaceae</taxon>
        <taxon>Sporosarcina</taxon>
    </lineage>
</organism>
<accession>A0A927MKA6</accession>
<dbReference type="Pfam" id="PF00903">
    <property type="entry name" value="Glyoxalase"/>
    <property type="match status" value="2"/>
</dbReference>
<dbReference type="GO" id="GO:0018577">
    <property type="term" value="F:catechol 2,3-dioxygenase activity"/>
    <property type="evidence" value="ECO:0007669"/>
    <property type="project" value="UniProtKB-EC"/>
</dbReference>
<dbReference type="SUPFAM" id="SSF54593">
    <property type="entry name" value="Glyoxalase/Bleomycin resistance protein/Dihydroxybiphenyl dioxygenase"/>
    <property type="match status" value="2"/>
</dbReference>
<name>A0A927MKA6_9BACL</name>
<dbReference type="RefSeq" id="WP_192599936.1">
    <property type="nucleotide sequence ID" value="NZ_JADBEL010000023.1"/>
</dbReference>
<evidence type="ECO:0000259" key="1">
    <source>
        <dbReference type="PROSITE" id="PS51819"/>
    </source>
</evidence>
<evidence type="ECO:0000313" key="3">
    <source>
        <dbReference type="Proteomes" id="UP000658225"/>
    </source>
</evidence>
<keyword evidence="2" id="KW-0560">Oxidoreductase</keyword>
<dbReference type="InterPro" id="IPR037523">
    <property type="entry name" value="VOC_core"/>
</dbReference>
<gene>
    <name evidence="2" type="ORF">H4683_003403</name>
</gene>
<dbReference type="EMBL" id="JADBEL010000023">
    <property type="protein sequence ID" value="MBE1556280.1"/>
    <property type="molecule type" value="Genomic_DNA"/>
</dbReference>
<reference evidence="2" key="1">
    <citation type="submission" date="2020-10" db="EMBL/GenBank/DDBJ databases">
        <title>Genomic Encyclopedia of Type Strains, Phase IV (KMG-IV): sequencing the most valuable type-strain genomes for metagenomic binning, comparative biology and taxonomic classification.</title>
        <authorList>
            <person name="Goeker M."/>
        </authorList>
    </citation>
    <scope>NUCLEOTIDE SEQUENCE</scope>
    <source>
        <strain evidence="2">DSM 13886</strain>
    </source>
</reference>
<dbReference type="PANTHER" id="PTHR43279">
    <property type="entry name" value="CATECHOL-2,3-DIOXYGENASE"/>
    <property type="match status" value="1"/>
</dbReference>
<evidence type="ECO:0000313" key="2">
    <source>
        <dbReference type="EMBL" id="MBE1556280.1"/>
    </source>
</evidence>
<proteinExistence type="predicted"/>
<dbReference type="Proteomes" id="UP000658225">
    <property type="component" value="Unassembled WGS sequence"/>
</dbReference>
<dbReference type="CDD" id="cd16359">
    <property type="entry name" value="VOC_BsCatE_like_C"/>
    <property type="match status" value="1"/>
</dbReference>
<sequence>MNFHKAPHTYTGEVHLNVLDLDRSVRFYQEIIGFKILKEASDKIVLTADGETPLLIIEQPENVTAKEPRRTGLYHFALLLPTRSDLGKVIVHLAKNNIPLGASDHKVSEALYLSDPDGNGIEIYADRAVNYWEWNNGNVSMSTDPLDAESIVAESAGQAWEGLPDGTIMGHIHLHVADLPEAETFYKALGFEVVSQYPQALFMSTGKYHHHIGLNTWNGVDASRPSKDSVGLQSFTLVYPTEAVLNEAIVKVEAFGATVESIEGGFMTEDPSGNRIVLRV</sequence>